<sequence>MFERILFIWSNRHPASGYVQGINDLLSPFFVVFLAEYIRVDHILPRIDLTTSGELTLLPEPTPDQLEEVEADVFWCVSRLLDSIQDNYTFPLPGIQHNLGMLASLVERVDSELHAHLRHHQVEYLQFAFRWMNNLLTREVPLRCSIRLWDTYMSEDFGFSRFHVFVCAAFLLQFAEDLKCQGDFQGLLLMLQRLPTYHWTDDNMNLVLAKAFELKTLFRDAPNHLEYKRLRELD</sequence>
<evidence type="ECO:0000259" key="2">
    <source>
        <dbReference type="PROSITE" id="PS50086"/>
    </source>
</evidence>
<gene>
    <name evidence="3" type="ORF">PXEA_LOCUS248</name>
</gene>
<dbReference type="PANTHER" id="PTHR22957">
    <property type="entry name" value="TBC1 DOMAIN FAMILY MEMBER GTPASE-ACTIVATING PROTEIN"/>
    <property type="match status" value="1"/>
</dbReference>
<dbReference type="AlphaFoldDB" id="A0A448WA38"/>
<dbReference type="FunFam" id="1.10.472.80:FF:000001">
    <property type="entry name" value="TBC1 domain family member 22B"/>
    <property type="match status" value="1"/>
</dbReference>
<evidence type="ECO:0000313" key="3">
    <source>
        <dbReference type="EMBL" id="VEL06808.1"/>
    </source>
</evidence>
<dbReference type="EMBL" id="CAAALY010000434">
    <property type="protein sequence ID" value="VEL06808.1"/>
    <property type="molecule type" value="Genomic_DNA"/>
</dbReference>
<dbReference type="SMART" id="SM00164">
    <property type="entry name" value="TBC"/>
    <property type="match status" value="1"/>
</dbReference>
<protein>
    <recommendedName>
        <fullName evidence="2">Rab-GAP TBC domain-containing protein</fullName>
    </recommendedName>
</protein>
<dbReference type="PANTHER" id="PTHR22957:SF26">
    <property type="entry name" value="LD44506P"/>
    <property type="match status" value="1"/>
</dbReference>
<keyword evidence="4" id="KW-1185">Reference proteome</keyword>
<dbReference type="SUPFAM" id="SSF47923">
    <property type="entry name" value="Ypt/Rab-GAP domain of gyp1p"/>
    <property type="match status" value="2"/>
</dbReference>
<dbReference type="InterPro" id="IPR000195">
    <property type="entry name" value="Rab-GAP-TBC_dom"/>
</dbReference>
<evidence type="ECO:0000313" key="4">
    <source>
        <dbReference type="Proteomes" id="UP000784294"/>
    </source>
</evidence>
<keyword evidence="1" id="KW-0343">GTPase activation</keyword>
<dbReference type="Gene3D" id="1.10.472.80">
    <property type="entry name" value="Ypt/Rab-GAP domain of gyp1p, domain 3"/>
    <property type="match status" value="1"/>
</dbReference>
<dbReference type="GO" id="GO:0005096">
    <property type="term" value="F:GTPase activator activity"/>
    <property type="evidence" value="ECO:0007669"/>
    <property type="project" value="UniProtKB-KW"/>
</dbReference>
<proteinExistence type="predicted"/>
<dbReference type="PROSITE" id="PS50086">
    <property type="entry name" value="TBC_RABGAP"/>
    <property type="match status" value="1"/>
</dbReference>
<dbReference type="Pfam" id="PF00566">
    <property type="entry name" value="RabGAP-TBC"/>
    <property type="match status" value="1"/>
</dbReference>
<feature type="domain" description="Rab-GAP TBC" evidence="2">
    <location>
        <begin position="1"/>
        <end position="156"/>
    </location>
</feature>
<name>A0A448WA38_9PLAT</name>
<dbReference type="Proteomes" id="UP000784294">
    <property type="component" value="Unassembled WGS sequence"/>
</dbReference>
<accession>A0A448WA38</accession>
<reference evidence="3" key="1">
    <citation type="submission" date="2018-11" db="EMBL/GenBank/DDBJ databases">
        <authorList>
            <consortium name="Pathogen Informatics"/>
        </authorList>
    </citation>
    <scope>NUCLEOTIDE SEQUENCE</scope>
</reference>
<dbReference type="InterPro" id="IPR035969">
    <property type="entry name" value="Rab-GAP_TBC_sf"/>
</dbReference>
<dbReference type="Gene3D" id="1.10.8.270">
    <property type="entry name" value="putative rabgap domain of human tbc1 domain family member 14 like domains"/>
    <property type="match status" value="1"/>
</dbReference>
<evidence type="ECO:0000256" key="1">
    <source>
        <dbReference type="ARBA" id="ARBA00022468"/>
    </source>
</evidence>
<organism evidence="3 4">
    <name type="scientific">Protopolystoma xenopodis</name>
    <dbReference type="NCBI Taxonomy" id="117903"/>
    <lineage>
        <taxon>Eukaryota</taxon>
        <taxon>Metazoa</taxon>
        <taxon>Spiralia</taxon>
        <taxon>Lophotrochozoa</taxon>
        <taxon>Platyhelminthes</taxon>
        <taxon>Monogenea</taxon>
        <taxon>Polyopisthocotylea</taxon>
        <taxon>Polystomatidea</taxon>
        <taxon>Polystomatidae</taxon>
        <taxon>Protopolystoma</taxon>
    </lineage>
</organism>
<comment type="caution">
    <text evidence="3">The sequence shown here is derived from an EMBL/GenBank/DDBJ whole genome shotgun (WGS) entry which is preliminary data.</text>
</comment>
<dbReference type="OrthoDB" id="26371at2759"/>